<dbReference type="KEGG" id="cmos:111443657"/>
<evidence type="ECO:0000256" key="1">
    <source>
        <dbReference type="SAM" id="MobiDB-lite"/>
    </source>
</evidence>
<dbReference type="PROSITE" id="PS00028">
    <property type="entry name" value="ZINC_FINGER_C2H2_1"/>
    <property type="match status" value="1"/>
</dbReference>
<dbReference type="GeneID" id="111443657"/>
<evidence type="ECO:0000313" key="4">
    <source>
        <dbReference type="RefSeq" id="XP_022937336.1"/>
    </source>
</evidence>
<feature type="domain" description="C2H2-type" evidence="2">
    <location>
        <begin position="200"/>
        <end position="221"/>
    </location>
</feature>
<dbReference type="FunFam" id="3.90.228.10:FF:000015">
    <property type="entry name" value="C2H2-like zinc finger protein"/>
    <property type="match status" value="1"/>
</dbReference>
<evidence type="ECO:0000259" key="2">
    <source>
        <dbReference type="PROSITE" id="PS00028"/>
    </source>
</evidence>
<dbReference type="Gene3D" id="3.90.228.10">
    <property type="match status" value="1"/>
</dbReference>
<dbReference type="RefSeq" id="XP_022937336.1">
    <property type="nucleotide sequence ID" value="XM_023081568.1"/>
</dbReference>
<evidence type="ECO:0000313" key="3">
    <source>
        <dbReference type="Proteomes" id="UP000504609"/>
    </source>
</evidence>
<protein>
    <submittedName>
        <fullName evidence="4">Uncharacterized protein LOC111443657</fullName>
    </submittedName>
</protein>
<gene>
    <name evidence="4" type="primary">LOC111443657</name>
</gene>
<accession>A0A6J1FA31</accession>
<feature type="region of interest" description="Disordered" evidence="1">
    <location>
        <begin position="114"/>
        <end position="156"/>
    </location>
</feature>
<feature type="compositionally biased region" description="Gly residues" evidence="1">
    <location>
        <begin position="114"/>
        <end position="127"/>
    </location>
</feature>
<reference evidence="4" key="1">
    <citation type="submission" date="2025-08" db="UniProtKB">
        <authorList>
            <consortium name="RefSeq"/>
        </authorList>
    </citation>
    <scope>IDENTIFICATION</scope>
    <source>
        <tissue evidence="4">Young leaves</tissue>
    </source>
</reference>
<keyword evidence="3" id="KW-1185">Reference proteome</keyword>
<dbReference type="InterPro" id="IPR013087">
    <property type="entry name" value="Znf_C2H2_type"/>
</dbReference>
<dbReference type="Proteomes" id="UP000504609">
    <property type="component" value="Unplaced"/>
</dbReference>
<name>A0A6J1FA31_CUCMO</name>
<sequence length="431" mass="47017">MPKVWFSLKKSFPCKPEPSEVYDPKCRKQLNTITTKKAAKKTGCSSGRSGCSRSIANLKDVIHGSKRHIENPPICSPRSIGSSEFLNPIAHEVILSNSKCELKITGFGSFHQEGGGNSDLSRGGGGNSPFFGTLRPGTPGPGSNSPSSTTSISATRKLPSLLSYRDGSTAKSKGGGEVRTSKRFMPLTESNGRTFSMVTCHKCGEQFCKLEAAESHHLSKHAVTELVEGDSSRKIVEIICRTNLSKSENNNNRIERVFKVHNMQKALAGFEEHREMVKIKASKLSKKHPRCLADGNELLRFYGTMLACTLGLNGSSTLCISQKCSVCRIIRNGFSAEKDMKEEVGVFTTSTSRKAYETIETTEETSVKKALIICRVIAGRVHRPLENIKDMVGQAGFDSLAGKVGLHSTIEELYLLNPKALLPCFVVICKP</sequence>
<proteinExistence type="predicted"/>
<dbReference type="PANTHER" id="PTHR31681:SF39">
    <property type="entry name" value="OS01G0785900 PROTEIN"/>
    <property type="match status" value="1"/>
</dbReference>
<dbReference type="PANTHER" id="PTHR31681">
    <property type="entry name" value="C2H2-LIKE ZINC FINGER PROTEIN"/>
    <property type="match status" value="1"/>
</dbReference>
<organism evidence="3 4">
    <name type="scientific">Cucurbita moschata</name>
    <name type="common">Winter crookneck squash</name>
    <name type="synonym">Cucurbita pepo var. moschata</name>
    <dbReference type="NCBI Taxonomy" id="3662"/>
    <lineage>
        <taxon>Eukaryota</taxon>
        <taxon>Viridiplantae</taxon>
        <taxon>Streptophyta</taxon>
        <taxon>Embryophyta</taxon>
        <taxon>Tracheophyta</taxon>
        <taxon>Spermatophyta</taxon>
        <taxon>Magnoliopsida</taxon>
        <taxon>eudicotyledons</taxon>
        <taxon>Gunneridae</taxon>
        <taxon>Pentapetalae</taxon>
        <taxon>rosids</taxon>
        <taxon>fabids</taxon>
        <taxon>Cucurbitales</taxon>
        <taxon>Cucurbitaceae</taxon>
        <taxon>Cucurbiteae</taxon>
        <taxon>Cucurbita</taxon>
    </lineage>
</organism>
<dbReference type="AlphaFoldDB" id="A0A6J1FA31"/>
<dbReference type="SUPFAM" id="SSF56399">
    <property type="entry name" value="ADP-ribosylation"/>
    <property type="match status" value="1"/>
</dbReference>
<feature type="compositionally biased region" description="Low complexity" evidence="1">
    <location>
        <begin position="141"/>
        <end position="153"/>
    </location>
</feature>